<dbReference type="InterPro" id="IPR050883">
    <property type="entry name" value="PNGase"/>
</dbReference>
<proteinExistence type="predicted"/>
<name>A0A8H6H7B8_9AGAR</name>
<reference evidence="3 4" key="1">
    <citation type="submission" date="2020-07" db="EMBL/GenBank/DDBJ databases">
        <title>Comparative genomics of pyrophilous fungi reveals a link between fire events and developmental genes.</title>
        <authorList>
            <consortium name="DOE Joint Genome Institute"/>
            <person name="Steindorff A.S."/>
            <person name="Carver A."/>
            <person name="Calhoun S."/>
            <person name="Stillman K."/>
            <person name="Liu H."/>
            <person name="Lipzen A."/>
            <person name="Pangilinan J."/>
            <person name="Labutti K."/>
            <person name="Bruns T.D."/>
            <person name="Grigoriev I.V."/>
        </authorList>
    </citation>
    <scope>NUCLEOTIDE SEQUENCE [LARGE SCALE GENOMIC DNA]</scope>
    <source>
        <strain evidence="3 4">CBS 144469</strain>
    </source>
</reference>
<dbReference type="Pfam" id="PF17678">
    <property type="entry name" value="Glyco_hydro_92N"/>
    <property type="match status" value="1"/>
</dbReference>
<evidence type="ECO:0000259" key="2">
    <source>
        <dbReference type="Pfam" id="PF17678"/>
    </source>
</evidence>
<dbReference type="Pfam" id="PF07971">
    <property type="entry name" value="Glyco_hydro_92"/>
    <property type="match status" value="1"/>
</dbReference>
<protein>
    <submittedName>
        <fullName evidence="3">Glycosyl hydrolase family 92-domain-containing protein</fullName>
    </submittedName>
</protein>
<dbReference type="EMBL" id="JACGCI010000217">
    <property type="protein sequence ID" value="KAF6741810.1"/>
    <property type="molecule type" value="Genomic_DNA"/>
</dbReference>
<dbReference type="GO" id="GO:0030246">
    <property type="term" value="F:carbohydrate binding"/>
    <property type="evidence" value="ECO:0007669"/>
    <property type="project" value="InterPro"/>
</dbReference>
<dbReference type="GO" id="GO:0000224">
    <property type="term" value="F:peptide-N4-(N-acetyl-beta-glucosaminyl)asparagine amidase activity"/>
    <property type="evidence" value="ECO:0007669"/>
    <property type="project" value="TreeGrafter"/>
</dbReference>
<comment type="caution">
    <text evidence="3">The sequence shown here is derived from an EMBL/GenBank/DDBJ whole genome shotgun (WGS) entry which is preliminary data.</text>
</comment>
<dbReference type="PANTHER" id="PTHR12143">
    <property type="entry name" value="PEPTIDE N-GLYCANASE PNGASE -RELATED"/>
    <property type="match status" value="1"/>
</dbReference>
<dbReference type="PANTHER" id="PTHR12143:SF25">
    <property type="entry name" value="FAMILY PROTEIN, PUTATIVE (AFU_ORTHOLOGUE AFUA_1G10790)-RELATED"/>
    <property type="match status" value="1"/>
</dbReference>
<gene>
    <name evidence="3" type="ORF">DFP72DRAFT_1054674</name>
</gene>
<dbReference type="Gene3D" id="3.30.2080.10">
    <property type="entry name" value="GH92 mannosidase domain"/>
    <property type="match status" value="1"/>
</dbReference>
<feature type="domain" description="Glycosyl hydrolase family 92" evidence="1">
    <location>
        <begin position="335"/>
        <end position="693"/>
    </location>
</feature>
<dbReference type="GO" id="GO:0005634">
    <property type="term" value="C:nucleus"/>
    <property type="evidence" value="ECO:0007669"/>
    <property type="project" value="TreeGrafter"/>
</dbReference>
<dbReference type="InterPro" id="IPR014718">
    <property type="entry name" value="GH-type_carb-bd"/>
</dbReference>
<keyword evidence="4" id="KW-1185">Reference proteome</keyword>
<dbReference type="Gene3D" id="2.70.98.10">
    <property type="match status" value="1"/>
</dbReference>
<dbReference type="GO" id="GO:0005829">
    <property type="term" value="C:cytosol"/>
    <property type="evidence" value="ECO:0007669"/>
    <property type="project" value="TreeGrafter"/>
</dbReference>
<dbReference type="InterPro" id="IPR012939">
    <property type="entry name" value="Glyco_hydro_92"/>
</dbReference>
<organism evidence="3 4">
    <name type="scientific">Ephemerocybe angulata</name>
    <dbReference type="NCBI Taxonomy" id="980116"/>
    <lineage>
        <taxon>Eukaryota</taxon>
        <taxon>Fungi</taxon>
        <taxon>Dikarya</taxon>
        <taxon>Basidiomycota</taxon>
        <taxon>Agaricomycotina</taxon>
        <taxon>Agaricomycetes</taxon>
        <taxon>Agaricomycetidae</taxon>
        <taxon>Agaricales</taxon>
        <taxon>Agaricineae</taxon>
        <taxon>Psathyrellaceae</taxon>
        <taxon>Ephemerocybe</taxon>
    </lineage>
</organism>
<dbReference type="GO" id="GO:0006516">
    <property type="term" value="P:glycoprotein catabolic process"/>
    <property type="evidence" value="ECO:0007669"/>
    <property type="project" value="TreeGrafter"/>
</dbReference>
<accession>A0A8H6H7B8</accession>
<keyword evidence="3" id="KW-0378">Hydrolase</keyword>
<evidence type="ECO:0000313" key="3">
    <source>
        <dbReference type="EMBL" id="KAF6741810.1"/>
    </source>
</evidence>
<sequence length="717" mass="80070">MKLSPFRTSSLKLFWYALWRCRLRAENRDPILPSTLSERLRLGLLPPLDAFPSHPPAHQLARREQSFWTAPAWCSSYDKCPSSIADRKALRKVKDDGSADDWAEPGFFARNLHALFLQLLSNLVDNIQLEPTSTRRTALHRYTFPPNTTNPRIPVDVTNDGQRSSTNPQCGRYNAFVCGTFKGEGYTIDAPAEYGIFLNNYPTRGTTHSEQVYIGFQPELGAVFTFPASPSISSPTSILARVGVSLISAEQACKTAEEEIPDFDFERVRNEAEGKWDELLGRVQVDVTGRDVELFYSSLYRTHIAPTDYTGENPKWESEEPYFDSLYCNWDTYQCRGATVQHYMQGGSNADPVLGEFFVKFASHAESLGVSPEDLYTALLADAEEEPPNWNVQGRQVGVWKELGYIAQDMFAPGGANTKWVSRTVEYAFNDFAIAQVAKALGKDQDVTKNFLNVWNANVTMPDEPSIKGFMQPRFADGTWNYTDPRHCSVHDPEKATCFLNAVRRDGFYESSHIVYSQYVPQDTAKLIELQGGVGAFVKRLDFIFANFESTNEPSQQMPFMYHYANRPGLSTQRARQVLAKYFNTTRNGLPGNDDSGAMGSYVAFYMVGLYPLPATRQILLSSPYFANVAFENPVFNTTTVIKAVGFEGNPADGTGGKVFVESVKVNGEPWASNCYIDWDVFEKGGVIALTLTDDINVSCGKDQLALPPSISTGGYD</sequence>
<dbReference type="AlphaFoldDB" id="A0A8H6H7B8"/>
<evidence type="ECO:0000259" key="1">
    <source>
        <dbReference type="Pfam" id="PF07971"/>
    </source>
</evidence>
<dbReference type="Proteomes" id="UP000521943">
    <property type="component" value="Unassembled WGS sequence"/>
</dbReference>
<dbReference type="OrthoDB" id="449263at2759"/>
<evidence type="ECO:0000313" key="4">
    <source>
        <dbReference type="Proteomes" id="UP000521943"/>
    </source>
</evidence>
<dbReference type="InterPro" id="IPR041371">
    <property type="entry name" value="GH92_N"/>
</dbReference>
<feature type="domain" description="Glycosyl hydrolase family 92 N-terminal" evidence="2">
    <location>
        <begin position="98"/>
        <end position="245"/>
    </location>
</feature>